<sequence>MSGTMDRRMRRHVLAAATAAVLCMPASLLANDRLNLSGLQATELHDRFIVKYREGSQERADQARVRGTLANAARAVPASASRRAVAIEHVRRMTAGADVVRTDRKLDRAEAESLMRQIAANPDVEYVEVDKLNRLFLTPNDTNFSQQYGFGTGAGGIRATEAWDSATGAGVVVAVLDTGITNHSDLNANILPGYDFIVDTFVSNDGNGRDADPSDPGDWVTANQCGGVHAAQSSSWHGTHVAGTVAAVTNNAKGVAGTAFNAKVVPVRVLGRCGGYDSDIADAIIWSSGGSVSGVPANANPAEVINLSLGGQGACGTTTQNAINSAVGRGTTVVVAAGNSNANVSNFSPANCNNVIAVASNTSTGARSSFSNYGALIDVSAPGSSILSTLNSGSTTPGSETYASYNGTSMAAPHVAGVVALIQSVANPSLTPAQVEALIKSTARAFPSTPSQPIGAGIVNAKAAVDAAAGTPPPGGGGNVLQNGVPITGISGAAGSQQSWTIDVPAGASNLVIATSGGTGDADLYVRFGSAPTTSTYNCRPYLNGNNESCSFATPQAGTYHVMVRGYSSFSGVTLSGNYATGSGTSQTYTNGTDYPINDNSTVESPITVSGRSGNAPSNTPVAVDIRHTYRGDLKVDLLAPDGTVYVLHNRTGGSADNVIGTYTVNLSSKPRNGTWRLRVNDNANGDTGYINSWSITF</sequence>
<dbReference type="GO" id="GO:0005576">
    <property type="term" value="C:extracellular region"/>
    <property type="evidence" value="ECO:0007669"/>
    <property type="project" value="UniProtKB-SubCell"/>
</dbReference>
<keyword evidence="15" id="KW-1185">Reference proteome</keyword>
<dbReference type="InterPro" id="IPR050131">
    <property type="entry name" value="Peptidase_S8_subtilisin-like"/>
</dbReference>
<protein>
    <submittedName>
        <fullName evidence="14">Peptidase S8</fullName>
    </submittedName>
</protein>
<dbReference type="FunFam" id="2.60.120.380:FF:000013">
    <property type="entry name" value="Alkaline serine protease"/>
    <property type="match status" value="1"/>
</dbReference>
<evidence type="ECO:0000256" key="3">
    <source>
        <dbReference type="ARBA" id="ARBA00022525"/>
    </source>
</evidence>
<dbReference type="Proteomes" id="UP000294796">
    <property type="component" value="Unassembled WGS sequence"/>
</dbReference>
<dbReference type="InterPro" id="IPR000209">
    <property type="entry name" value="Peptidase_S8/S53_dom"/>
</dbReference>
<dbReference type="PROSITE" id="PS51892">
    <property type="entry name" value="SUBTILASE"/>
    <property type="match status" value="1"/>
</dbReference>
<evidence type="ECO:0000256" key="6">
    <source>
        <dbReference type="ARBA" id="ARBA00022801"/>
    </source>
</evidence>
<keyword evidence="8" id="KW-0865">Zymogen</keyword>
<dbReference type="InterPro" id="IPR007280">
    <property type="entry name" value="Peptidase_C_arc/bac"/>
</dbReference>
<dbReference type="PANTHER" id="PTHR43806:SF11">
    <property type="entry name" value="CEREVISIN-RELATED"/>
    <property type="match status" value="1"/>
</dbReference>
<feature type="domain" description="P/Homo B" evidence="13">
    <location>
        <begin position="577"/>
        <end position="698"/>
    </location>
</feature>
<dbReference type="PROSITE" id="PS00136">
    <property type="entry name" value="SUBTILASE_ASP"/>
    <property type="match status" value="1"/>
</dbReference>
<feature type="active site" description="Charge relay system" evidence="9 10">
    <location>
        <position position="177"/>
    </location>
</feature>
<dbReference type="Gene3D" id="2.60.120.260">
    <property type="entry name" value="Galactose-binding domain-like"/>
    <property type="match status" value="1"/>
</dbReference>
<feature type="active site" description="Charge relay system" evidence="9 10">
    <location>
        <position position="409"/>
    </location>
</feature>
<comment type="subcellular location">
    <subcellularLocation>
        <location evidence="1">Secreted</location>
    </subcellularLocation>
</comment>
<dbReference type="Pfam" id="PF04151">
    <property type="entry name" value="PPC"/>
    <property type="match status" value="1"/>
</dbReference>
<reference evidence="14 15" key="1">
    <citation type="submission" date="2019-03" db="EMBL/GenBank/DDBJ databases">
        <title>Luteimonas zhaokaii sp.nov., isolated from the rectal contents of Plateau pika in Yushu, Qinghai Province, China.</title>
        <authorList>
            <person name="Zhang G."/>
        </authorList>
    </citation>
    <scope>NUCLEOTIDE SEQUENCE [LARGE SCALE GENOMIC DNA]</scope>
    <source>
        <strain evidence="14 15">B9</strain>
    </source>
</reference>
<dbReference type="InterPro" id="IPR036852">
    <property type="entry name" value="Peptidase_S8/S53_dom_sf"/>
</dbReference>
<feature type="active site" description="Charge relay system" evidence="9 10">
    <location>
        <position position="237"/>
    </location>
</feature>
<keyword evidence="4 10" id="KW-0645">Protease</keyword>
<name>A0A4R5TLC2_9GAMM</name>
<evidence type="ECO:0000256" key="1">
    <source>
        <dbReference type="ARBA" id="ARBA00004613"/>
    </source>
</evidence>
<dbReference type="FunFam" id="2.60.120.260:FF:000149">
    <property type="entry name" value="Leupeptin-inactivating enzyme 1"/>
    <property type="match status" value="1"/>
</dbReference>
<evidence type="ECO:0000256" key="5">
    <source>
        <dbReference type="ARBA" id="ARBA00022729"/>
    </source>
</evidence>
<dbReference type="FunFam" id="3.40.50.200:FF:000022">
    <property type="entry name" value="Extracellular protease"/>
    <property type="match status" value="1"/>
</dbReference>
<dbReference type="InterPro" id="IPR015500">
    <property type="entry name" value="Peptidase_S8_subtilisin-rel"/>
</dbReference>
<evidence type="ECO:0000313" key="14">
    <source>
        <dbReference type="EMBL" id="TDK21752.1"/>
    </source>
</evidence>
<comment type="caution">
    <text evidence="14">The sequence shown here is derived from an EMBL/GenBank/DDBJ whole genome shotgun (WGS) entry which is preliminary data.</text>
</comment>
<evidence type="ECO:0000256" key="2">
    <source>
        <dbReference type="ARBA" id="ARBA00011073"/>
    </source>
</evidence>
<dbReference type="PROSITE" id="PS00138">
    <property type="entry name" value="SUBTILASE_SER"/>
    <property type="match status" value="1"/>
</dbReference>
<keyword evidence="3" id="KW-0964">Secreted</keyword>
<dbReference type="GO" id="GO:0006508">
    <property type="term" value="P:proteolysis"/>
    <property type="evidence" value="ECO:0007669"/>
    <property type="project" value="UniProtKB-KW"/>
</dbReference>
<accession>A0A4R5TLC2</accession>
<dbReference type="InterPro" id="IPR022398">
    <property type="entry name" value="Peptidase_S8_His-AS"/>
</dbReference>
<dbReference type="InterPro" id="IPR034176">
    <property type="entry name" value="Peptidases_S8_13"/>
</dbReference>
<evidence type="ECO:0000256" key="7">
    <source>
        <dbReference type="ARBA" id="ARBA00022825"/>
    </source>
</evidence>
<dbReference type="Pfam" id="PF01483">
    <property type="entry name" value="P_proprotein"/>
    <property type="match status" value="1"/>
</dbReference>
<feature type="signal peptide" evidence="12">
    <location>
        <begin position="1"/>
        <end position="30"/>
    </location>
</feature>
<comment type="similarity">
    <text evidence="2 10 11">Belongs to the peptidase S8 family.</text>
</comment>
<dbReference type="PANTHER" id="PTHR43806">
    <property type="entry name" value="PEPTIDASE S8"/>
    <property type="match status" value="1"/>
</dbReference>
<organism evidence="14 15">
    <name type="scientific">Luteimonas aestuarii</name>
    <dbReference type="NCBI Taxonomy" id="453837"/>
    <lineage>
        <taxon>Bacteria</taxon>
        <taxon>Pseudomonadati</taxon>
        <taxon>Pseudomonadota</taxon>
        <taxon>Gammaproteobacteria</taxon>
        <taxon>Lysobacterales</taxon>
        <taxon>Lysobacteraceae</taxon>
        <taxon>Luteimonas</taxon>
    </lineage>
</organism>
<keyword evidence="6 10" id="KW-0378">Hydrolase</keyword>
<feature type="chain" id="PRO_5020759176" evidence="12">
    <location>
        <begin position="31"/>
        <end position="698"/>
    </location>
</feature>
<gene>
    <name evidence="14" type="ORF">E2F46_14530</name>
</gene>
<dbReference type="InterPro" id="IPR023827">
    <property type="entry name" value="Peptidase_S8_Asp-AS"/>
</dbReference>
<dbReference type="SUPFAM" id="SSF49785">
    <property type="entry name" value="Galactose-binding domain-like"/>
    <property type="match status" value="1"/>
</dbReference>
<dbReference type="SUPFAM" id="SSF52743">
    <property type="entry name" value="Subtilisin-like"/>
    <property type="match status" value="1"/>
</dbReference>
<evidence type="ECO:0000256" key="10">
    <source>
        <dbReference type="PROSITE-ProRule" id="PRU01240"/>
    </source>
</evidence>
<evidence type="ECO:0000256" key="4">
    <source>
        <dbReference type="ARBA" id="ARBA00022670"/>
    </source>
</evidence>
<evidence type="ECO:0000256" key="9">
    <source>
        <dbReference type="PIRSR" id="PIRSR615500-1"/>
    </source>
</evidence>
<dbReference type="InterPro" id="IPR008979">
    <property type="entry name" value="Galactose-bd-like_sf"/>
</dbReference>
<dbReference type="InterPro" id="IPR023828">
    <property type="entry name" value="Peptidase_S8_Ser-AS"/>
</dbReference>
<evidence type="ECO:0000256" key="12">
    <source>
        <dbReference type="SAM" id="SignalP"/>
    </source>
</evidence>
<dbReference type="PROSITE" id="PS00137">
    <property type="entry name" value="SUBTILASE_HIS"/>
    <property type="match status" value="1"/>
</dbReference>
<dbReference type="CDD" id="cd07496">
    <property type="entry name" value="Peptidases_S8_13"/>
    <property type="match status" value="1"/>
</dbReference>
<evidence type="ECO:0000256" key="11">
    <source>
        <dbReference type="RuleBase" id="RU003355"/>
    </source>
</evidence>
<evidence type="ECO:0000259" key="13">
    <source>
        <dbReference type="PROSITE" id="PS51829"/>
    </source>
</evidence>
<dbReference type="GO" id="GO:0004252">
    <property type="term" value="F:serine-type endopeptidase activity"/>
    <property type="evidence" value="ECO:0007669"/>
    <property type="project" value="UniProtKB-UniRule"/>
</dbReference>
<dbReference type="Pfam" id="PF00082">
    <property type="entry name" value="Peptidase_S8"/>
    <property type="match status" value="1"/>
</dbReference>
<dbReference type="PRINTS" id="PR00723">
    <property type="entry name" value="SUBTILISIN"/>
</dbReference>
<dbReference type="InterPro" id="IPR002884">
    <property type="entry name" value="P_dom"/>
</dbReference>
<dbReference type="PROSITE" id="PS51829">
    <property type="entry name" value="P_HOMO_B"/>
    <property type="match status" value="1"/>
</dbReference>
<keyword evidence="5 12" id="KW-0732">Signal</keyword>
<dbReference type="Gene3D" id="3.40.50.200">
    <property type="entry name" value="Peptidase S8/S53 domain"/>
    <property type="match status" value="1"/>
</dbReference>
<evidence type="ECO:0000256" key="8">
    <source>
        <dbReference type="ARBA" id="ARBA00023145"/>
    </source>
</evidence>
<evidence type="ECO:0000313" key="15">
    <source>
        <dbReference type="Proteomes" id="UP000294796"/>
    </source>
</evidence>
<keyword evidence="7 10" id="KW-0720">Serine protease</keyword>
<dbReference type="OrthoDB" id="9790784at2"/>
<dbReference type="AlphaFoldDB" id="A0A4R5TLC2"/>
<proteinExistence type="inferred from homology"/>
<dbReference type="EMBL" id="SMTF01000015">
    <property type="protein sequence ID" value="TDK21752.1"/>
    <property type="molecule type" value="Genomic_DNA"/>
</dbReference>
<dbReference type="Gene3D" id="2.60.120.380">
    <property type="match status" value="1"/>
</dbReference>